<feature type="transmembrane region" description="Helical" evidence="1">
    <location>
        <begin position="70"/>
        <end position="91"/>
    </location>
</feature>
<feature type="transmembrane region" description="Helical" evidence="1">
    <location>
        <begin position="103"/>
        <end position="122"/>
    </location>
</feature>
<name>A0ABC8K6Z9_ERUVS</name>
<feature type="transmembrane region" description="Helical" evidence="1">
    <location>
        <begin position="157"/>
        <end position="173"/>
    </location>
</feature>
<proteinExistence type="predicted"/>
<keyword evidence="1" id="KW-0812">Transmembrane</keyword>
<keyword evidence="1" id="KW-1133">Transmembrane helix</keyword>
<dbReference type="Proteomes" id="UP001642260">
    <property type="component" value="Unassembled WGS sequence"/>
</dbReference>
<evidence type="ECO:0000313" key="2">
    <source>
        <dbReference type="EMBL" id="CAH8347205.1"/>
    </source>
</evidence>
<reference evidence="2 3" key="1">
    <citation type="submission" date="2022-03" db="EMBL/GenBank/DDBJ databases">
        <authorList>
            <person name="Macdonald S."/>
            <person name="Ahmed S."/>
            <person name="Newling K."/>
        </authorList>
    </citation>
    <scope>NUCLEOTIDE SEQUENCE [LARGE SCALE GENOMIC DNA]</scope>
</reference>
<protein>
    <submittedName>
        <fullName evidence="2">Uncharacterized protein</fullName>
    </submittedName>
</protein>
<feature type="transmembrane region" description="Helical" evidence="1">
    <location>
        <begin position="128"/>
        <end position="145"/>
    </location>
</feature>
<organism evidence="2 3">
    <name type="scientific">Eruca vesicaria subsp. sativa</name>
    <name type="common">Garden rocket</name>
    <name type="synonym">Eruca sativa</name>
    <dbReference type="NCBI Taxonomy" id="29727"/>
    <lineage>
        <taxon>Eukaryota</taxon>
        <taxon>Viridiplantae</taxon>
        <taxon>Streptophyta</taxon>
        <taxon>Embryophyta</taxon>
        <taxon>Tracheophyta</taxon>
        <taxon>Spermatophyta</taxon>
        <taxon>Magnoliopsida</taxon>
        <taxon>eudicotyledons</taxon>
        <taxon>Gunneridae</taxon>
        <taxon>Pentapetalae</taxon>
        <taxon>rosids</taxon>
        <taxon>malvids</taxon>
        <taxon>Brassicales</taxon>
        <taxon>Brassicaceae</taxon>
        <taxon>Brassiceae</taxon>
        <taxon>Eruca</taxon>
    </lineage>
</organism>
<accession>A0ABC8K6Z9</accession>
<dbReference type="EMBL" id="CAKOAT010155822">
    <property type="protein sequence ID" value="CAH8347205.1"/>
    <property type="molecule type" value="Genomic_DNA"/>
</dbReference>
<keyword evidence="1" id="KW-0472">Membrane</keyword>
<keyword evidence="3" id="KW-1185">Reference proteome</keyword>
<evidence type="ECO:0000313" key="3">
    <source>
        <dbReference type="Proteomes" id="UP001642260"/>
    </source>
</evidence>
<gene>
    <name evidence="2" type="ORF">ERUC_LOCUS17090</name>
</gene>
<sequence>MEILNILVPDRNSINPHRITTTKQQQKKSRMLRDSVMMSLEDMWRVIAMVAVFGIYVSLTSLCLSSSSSWYAPMGATTLYVVLMLMSCTNFRIYKEEEPPLPATRAGFSVILMISMFYFPYYYSIIDAFIYVCSLFAFGISIFQLSAQLSHGHKTRLLHLFLWFNLSLQWLWARLRMLIWVITHGFTQTH</sequence>
<feature type="transmembrane region" description="Helical" evidence="1">
    <location>
        <begin position="43"/>
        <end position="64"/>
    </location>
</feature>
<comment type="caution">
    <text evidence="2">The sequence shown here is derived from an EMBL/GenBank/DDBJ whole genome shotgun (WGS) entry which is preliminary data.</text>
</comment>
<dbReference type="AlphaFoldDB" id="A0ABC8K6Z9"/>
<evidence type="ECO:0000256" key="1">
    <source>
        <dbReference type="SAM" id="Phobius"/>
    </source>
</evidence>